<organism evidence="1 2">
    <name type="scientific">Deinococcus carri</name>
    <dbReference type="NCBI Taxonomy" id="1211323"/>
    <lineage>
        <taxon>Bacteria</taxon>
        <taxon>Thermotogati</taxon>
        <taxon>Deinococcota</taxon>
        <taxon>Deinococci</taxon>
        <taxon>Deinococcales</taxon>
        <taxon>Deinococcaceae</taxon>
        <taxon>Deinococcus</taxon>
    </lineage>
</organism>
<protein>
    <submittedName>
        <fullName evidence="1">Uncharacterized protein</fullName>
    </submittedName>
</protein>
<proteinExistence type="predicted"/>
<gene>
    <name evidence="1" type="ORF">Dcar01_02361</name>
</gene>
<evidence type="ECO:0000313" key="2">
    <source>
        <dbReference type="Proteomes" id="UP001401887"/>
    </source>
</evidence>
<name>A0ABP9W8E9_9DEIO</name>
<comment type="caution">
    <text evidence="1">The sequence shown here is derived from an EMBL/GenBank/DDBJ whole genome shotgun (WGS) entry which is preliminary data.</text>
</comment>
<sequence length="130" mass="14716">MTCRLCGRGTDHHPACLLAPREVVAAYSAINSLGAVVPLERLTSGEYEDAEHAAYISRRLLPYDPDTSRVLHGMYRGMAIQDAEEMEVGYLRRTHTYVGIRTVTVRPWWRWFCPTLAVELTPTNVLEVLL</sequence>
<dbReference type="EMBL" id="BAABRP010000009">
    <property type="protein sequence ID" value="GAA5513617.1"/>
    <property type="molecule type" value="Genomic_DNA"/>
</dbReference>
<accession>A0ABP9W8E9</accession>
<dbReference type="Proteomes" id="UP001401887">
    <property type="component" value="Unassembled WGS sequence"/>
</dbReference>
<reference evidence="1 2" key="1">
    <citation type="submission" date="2024-02" db="EMBL/GenBank/DDBJ databases">
        <title>Deinococcus carri NBRC 110142.</title>
        <authorList>
            <person name="Ichikawa N."/>
            <person name="Katano-Makiyama Y."/>
            <person name="Hidaka K."/>
        </authorList>
    </citation>
    <scope>NUCLEOTIDE SEQUENCE [LARGE SCALE GENOMIC DNA]</scope>
    <source>
        <strain evidence="1 2">NBRC 110142</strain>
    </source>
</reference>
<dbReference type="RefSeq" id="WP_345465367.1">
    <property type="nucleotide sequence ID" value="NZ_BAABRP010000009.1"/>
</dbReference>
<evidence type="ECO:0000313" key="1">
    <source>
        <dbReference type="EMBL" id="GAA5513617.1"/>
    </source>
</evidence>
<keyword evidence="2" id="KW-1185">Reference proteome</keyword>